<dbReference type="SMART" id="SM00575">
    <property type="entry name" value="ZnF_PMZ"/>
    <property type="match status" value="1"/>
</dbReference>
<comment type="function">
    <text evidence="6">Putative transcription activator involved in regulating light control of development.</text>
</comment>
<keyword evidence="3 5" id="KW-0863">Zinc-finger</keyword>
<evidence type="ECO:0000256" key="3">
    <source>
        <dbReference type="ARBA" id="ARBA00022771"/>
    </source>
</evidence>
<keyword evidence="6" id="KW-0539">Nucleus</keyword>
<dbReference type="AlphaFoldDB" id="A0AA39VTK1"/>
<organism evidence="9 10">
    <name type="scientific">Acer saccharum</name>
    <name type="common">Sugar maple</name>
    <dbReference type="NCBI Taxonomy" id="4024"/>
    <lineage>
        <taxon>Eukaryota</taxon>
        <taxon>Viridiplantae</taxon>
        <taxon>Streptophyta</taxon>
        <taxon>Embryophyta</taxon>
        <taxon>Tracheophyta</taxon>
        <taxon>Spermatophyta</taxon>
        <taxon>Magnoliopsida</taxon>
        <taxon>eudicotyledons</taxon>
        <taxon>Gunneridae</taxon>
        <taxon>Pentapetalae</taxon>
        <taxon>rosids</taxon>
        <taxon>malvids</taxon>
        <taxon>Sapindales</taxon>
        <taxon>Sapindaceae</taxon>
        <taxon>Hippocastanoideae</taxon>
        <taxon>Acereae</taxon>
        <taxon>Acer</taxon>
    </lineage>
</organism>
<gene>
    <name evidence="9" type="ORF">LWI29_023192</name>
</gene>
<sequence length="626" mass="73405">MNLDIDLNLEERNKDTVEHANDNWEDDDCEKSLEPYKGMEFDSQDDAYSFYLKYSKFIGFGISKKSSRRSKISGEFIDVKIVCTRYGLKKEKDVSGTRHSQKVDCKAILHVKKNSNGKWYAHNFVKDHTHELFPAHAHYLPCHRSIDSSVKENIDTLHAVGVGTSKIYAAMAKKHGGYENIGFLEKDIRNHLDKERRLTLASGDAKAMLEHFMHMQEENPNFFYAMDLDEEQRLKNVFWVDAKTISIVFPNTRHRFCLWHIMRKIPEKLGHVIRENDNFMRIFNDCIYNSWLEEDFEKKWRHMIEIFEIEGNEWLESLFEDRKFWVPTYVRDTFFAGMSTTQRSESINSFFDKYVSKKTSLREFVEKYEVALRDREEKETHANFNTWHKKPPLKSPSPFEKQMSTIYTHEIFKKFQVEVLGASACFCLNEGDDGMKKTFKVQDFEKNVNFMVTWNVSHKEVACMCRKFESCGFLCRHVICVLQSLGIFYVPPVYILHRWTKNAKAFDSIKINSSGVQSKKQRFDELIHQATKLSEEASSSNETYNIAYRVLKEALEKCVTMNHSLKKFELYEACDVEEEDMDSNKLHDTSLHDPQISSTKGAPKRIKSGIEKSRKKKPNNKSRKVS</sequence>
<evidence type="ECO:0000256" key="4">
    <source>
        <dbReference type="ARBA" id="ARBA00022833"/>
    </source>
</evidence>
<dbReference type="Proteomes" id="UP001168877">
    <property type="component" value="Unassembled WGS sequence"/>
</dbReference>
<evidence type="ECO:0000256" key="7">
    <source>
        <dbReference type="SAM" id="MobiDB-lite"/>
    </source>
</evidence>
<feature type="region of interest" description="Disordered" evidence="7">
    <location>
        <begin position="582"/>
        <end position="626"/>
    </location>
</feature>
<protein>
    <recommendedName>
        <fullName evidence="6">Protein FAR1-RELATED SEQUENCE</fullName>
    </recommendedName>
</protein>
<proteinExistence type="inferred from homology"/>
<dbReference type="GO" id="GO:0006355">
    <property type="term" value="P:regulation of DNA-templated transcription"/>
    <property type="evidence" value="ECO:0007669"/>
    <property type="project" value="UniProtKB-UniRule"/>
</dbReference>
<evidence type="ECO:0000313" key="10">
    <source>
        <dbReference type="Proteomes" id="UP001168877"/>
    </source>
</evidence>
<dbReference type="InterPro" id="IPR031052">
    <property type="entry name" value="FHY3/FAR1"/>
</dbReference>
<dbReference type="GO" id="GO:0008270">
    <property type="term" value="F:zinc ion binding"/>
    <property type="evidence" value="ECO:0007669"/>
    <property type="project" value="UniProtKB-UniRule"/>
</dbReference>
<feature type="domain" description="SWIM-type" evidence="8">
    <location>
        <begin position="450"/>
        <end position="486"/>
    </location>
</feature>
<comment type="caution">
    <text evidence="9">The sequence shown here is derived from an EMBL/GenBank/DDBJ whole genome shotgun (WGS) entry which is preliminary data.</text>
</comment>
<evidence type="ECO:0000256" key="5">
    <source>
        <dbReference type="PROSITE-ProRule" id="PRU00325"/>
    </source>
</evidence>
<keyword evidence="2 6" id="KW-0479">Metal-binding</keyword>
<dbReference type="PROSITE" id="PS50966">
    <property type="entry name" value="ZF_SWIM"/>
    <property type="match status" value="1"/>
</dbReference>
<dbReference type="InterPro" id="IPR007527">
    <property type="entry name" value="Znf_SWIM"/>
</dbReference>
<name>A0AA39VTK1_ACESA</name>
<comment type="similarity">
    <text evidence="1 6">Belongs to the FHY3/FAR1 family.</text>
</comment>
<evidence type="ECO:0000256" key="6">
    <source>
        <dbReference type="RuleBase" id="RU367018"/>
    </source>
</evidence>
<keyword evidence="10" id="KW-1185">Reference proteome</keyword>
<dbReference type="InterPro" id="IPR006564">
    <property type="entry name" value="Znf_PMZ"/>
</dbReference>
<dbReference type="EMBL" id="JAUESC010000381">
    <property type="protein sequence ID" value="KAK0590143.1"/>
    <property type="molecule type" value="Genomic_DNA"/>
</dbReference>
<evidence type="ECO:0000259" key="8">
    <source>
        <dbReference type="PROSITE" id="PS50966"/>
    </source>
</evidence>
<evidence type="ECO:0000313" key="9">
    <source>
        <dbReference type="EMBL" id="KAK0590143.1"/>
    </source>
</evidence>
<evidence type="ECO:0000256" key="2">
    <source>
        <dbReference type="ARBA" id="ARBA00022723"/>
    </source>
</evidence>
<feature type="compositionally biased region" description="Basic residues" evidence="7">
    <location>
        <begin position="602"/>
        <end position="626"/>
    </location>
</feature>
<accession>A0AA39VTK1</accession>
<dbReference type="PANTHER" id="PTHR31669:SF21">
    <property type="entry name" value="PROTEIN FAR-RED IMPAIRED RESPONSE 1"/>
    <property type="match status" value="1"/>
</dbReference>
<dbReference type="PANTHER" id="PTHR31669">
    <property type="entry name" value="PROTEIN FAR1-RELATED SEQUENCE 10-RELATED"/>
    <property type="match status" value="1"/>
</dbReference>
<reference evidence="9" key="1">
    <citation type="journal article" date="2022" name="Plant J.">
        <title>Strategies of tolerance reflected in two North American maple genomes.</title>
        <authorList>
            <person name="McEvoy S.L."/>
            <person name="Sezen U.U."/>
            <person name="Trouern-Trend A."/>
            <person name="McMahon S.M."/>
            <person name="Schaberg P.G."/>
            <person name="Yang J."/>
            <person name="Wegrzyn J.L."/>
            <person name="Swenson N.G."/>
        </authorList>
    </citation>
    <scope>NUCLEOTIDE SEQUENCE</scope>
    <source>
        <strain evidence="9">NS2018</strain>
    </source>
</reference>
<feature type="compositionally biased region" description="Basic and acidic residues" evidence="7">
    <location>
        <begin position="582"/>
        <end position="591"/>
    </location>
</feature>
<dbReference type="Pfam" id="PF03101">
    <property type="entry name" value="FAR1"/>
    <property type="match status" value="1"/>
</dbReference>
<dbReference type="InterPro" id="IPR004330">
    <property type="entry name" value="FAR1_DNA_bnd_dom"/>
</dbReference>
<comment type="subcellular location">
    <subcellularLocation>
        <location evidence="6">Nucleus</location>
    </subcellularLocation>
</comment>
<evidence type="ECO:0000256" key="1">
    <source>
        <dbReference type="ARBA" id="ARBA00005889"/>
    </source>
</evidence>
<reference evidence="9" key="2">
    <citation type="submission" date="2023-06" db="EMBL/GenBank/DDBJ databases">
        <authorList>
            <person name="Swenson N.G."/>
            <person name="Wegrzyn J.L."/>
            <person name="Mcevoy S.L."/>
        </authorList>
    </citation>
    <scope>NUCLEOTIDE SEQUENCE</scope>
    <source>
        <strain evidence="9">NS2018</strain>
        <tissue evidence="9">Leaf</tissue>
    </source>
</reference>
<dbReference type="GO" id="GO:0005634">
    <property type="term" value="C:nucleus"/>
    <property type="evidence" value="ECO:0007669"/>
    <property type="project" value="UniProtKB-SubCell"/>
</dbReference>
<keyword evidence="4 6" id="KW-0862">Zinc</keyword>